<sequence>MFLPRSLLASAVVLFLSTQSQASPSEQGSNTDQSLAEISEVSEAQGLLQRWPWSKLFGKRQDAVEFVDVKCPTDDLYIEILDAAPSTAVQVLCNNLLDIPPATVTVLTTATITNFTSGTATSTSTVRVSTTQTVTEIATITPPALLRRNANFVAQFAEANRIMDDVIANGAVAAALASTTPNKKQEEAMSGFGNACSCETVAPLSTTTVTNTISNQHKTVGKNVLRVKFQYQTNTIFKTVTVPPSLNQTTNSVGSGVFSSLSTVATNVSTTELIPASITIPPSVSVIAVASGSVLPAIPSAASTGPSAPVVIGLPFECPKGGSGDSKANALSPQFIVGDYRYEYSVLCDTAITNSNVLAGIQNMANQTACAVECSLVNSIAQRKLCQSASFIPNPGASDGQCFLHGPASSFERRPGSVTVLLTGISSKSDKCTSVDLANGPNNTTVDTAQLLGDVITKSFLLSTPGLVTRSETGGVYKTFWSSGFTASNGGYYYTWYEVFASSSAWWEVYATSWSCTAKNTPQTAVVRQPVDNTTSAFVDVTYVVDNGTTTIFSGTSTFSRNEGAGVVFPTSVSAVGTGGIGAFTASFVAATSNATAGAGVEIPWPTSSSSSARLVLVVINGTSAVPQETASHGSASAVFSGNVATWNSIQGGGFIPPSPTQSNITASVSSGTAPFTVSKSKLSLNTTAGAGGQEGVARSSGANGFTIAGGISTGFSNGGSGFIPPIPTNGSFESSTADATASSGPTISVGSENLVPASTSEFVLPPSLAASTAKTTGGILSSLGTAASIVASAVTLNSTFNATSGTAGTVQFSLTGSNDVIRSTGGVGSVGPIPLTVNSTQLPPSLVTSALLSLSTGAPNSRGNDTLPAGSQGFTLSGVTAVITASQSFGVIPPTGTAATPFSVDISIPQNTNVASASDLVSGLLSTGSAGFLPSASANITIPASTGFISETASTFAPTPSSNGTEEEGEGGGSFGAFNFSEDVTNEESTDSSEAASTGVIPPALVNISLPASISAAPSPTLNSSFPSGIAAFVTSGATGFFSAASGNGIVQPSGAPDSSGSQNVSLTGATTLVLSIGNTGALLPSVNFTSAPASITPIPSSNVSSLDEEEFTNSLGLRTRRPRSSSRSSAPIGTVPLITAPAGTISSTPVTNSTILPPPPFLPNNGYGVKFSSAEVSASQPSSTIPLFAANSSVLFPTASGSSAQPSVTILPSSGNATSGSPTASGSSTGPDFENEFGARSGRLRSRTSASASPTPPSSNITLSGTAPILTENVSLSGTAPLTASIPLGTVPVINSTQPYGASEASLSAELSNNTSPSSTAPIMSANTSLQATGPTSILTQSSNVTSVPLFTASVGTGLTSVSTVGNLSASEGPRRGSISRTPVNSTAFFPTGTAASSTIPLAVNFSAPKETAPVSTSVPLSLGIFASSGFILPSANLSVSLGTASVPVPLSTRIPASITASNSLNFTSIVGTGLVTGSSPAAASVPLSTGIAANLTSSAIGTGASTSLAVVSLNSTLTLSTAAIPSLTSTPLLNSSGVDCPTPTSRLIPHTTVWYETVLESPSTCAPTTSAPFAFNATLPAGTGFPPVTTAVPTTLPRTYRRSGEIASQQQIDQVCSDKSNIVMNPDFAFAADNTAFGWTTQAEDAFITFHTESSTTSGGSHARVLAAATNKSLTISQPLTLCPGKQYKLTSSNKVGNVMSKCQADYYMGSDYIGTATPQEVYLRKQEFFTAGNIPEEVSKDLRIVFKCKGESGIPAGTDDNGFMSIEIVNVGVQQALSDRKVPLRSDPRQTPGSYYAVTGAVGGVHPRLEIRELQRNPIMWNLFLLALTTFQDTDQNQMDSYYQIAGIHGMPWYDWDNVTFNPSHGTPPKVGYCPHHDLLFATWHRPFILLFEQKLQSIAIEIAKDFGDPAYRDAAIRLRLPFWDWALAVPVGQPVFPVVLSAPSVFVTLRGGEVEERRNPLNAFVFHPLNTGQINSTACSFSQNAPICDNSVRTVRRAVRGSSGEFISNYTAIEVDLRSQLPGLRQMVYSLITQYHSFNDLSNDGNCGNSAVPSVEAPHNNIHNAMDPGHMSPLATSAFDPLFWLHHATVDRQIALFQSLFPTTYVEQCSALHTTWTTHRGDSLDAQSPLKPFHRTSSGTWWTSASVRNTPELGYTYAELLDGPTNETLISRINALYRDTHLVSKNEDIHPAGRNIETEYLIQVTMPASPLSSYNVVLFAGDVPATPSEWSTHPSFLGRCGDTEGGGGGGED</sequence>
<evidence type="ECO:0000259" key="10">
    <source>
        <dbReference type="PROSITE" id="PS00498"/>
    </source>
</evidence>
<feature type="signal peptide" evidence="9">
    <location>
        <begin position="1"/>
        <end position="22"/>
    </location>
</feature>
<dbReference type="Pfam" id="PF00264">
    <property type="entry name" value="Tyrosinase"/>
    <property type="match status" value="1"/>
</dbReference>
<proteinExistence type="inferred from homology"/>
<evidence type="ECO:0000256" key="6">
    <source>
        <dbReference type="ARBA" id="ARBA00048233"/>
    </source>
</evidence>
<feature type="region of interest" description="Disordered" evidence="8">
    <location>
        <begin position="1203"/>
        <end position="1268"/>
    </location>
</feature>
<dbReference type="PRINTS" id="PR00092">
    <property type="entry name" value="TYROSINASE"/>
</dbReference>
<evidence type="ECO:0000256" key="8">
    <source>
        <dbReference type="SAM" id="MobiDB-lite"/>
    </source>
</evidence>
<evidence type="ECO:0000313" key="12">
    <source>
        <dbReference type="Proteomes" id="UP001280581"/>
    </source>
</evidence>
<feature type="domain" description="Tyrosinase copper-binding" evidence="10">
    <location>
        <begin position="2085"/>
        <end position="2096"/>
    </location>
</feature>
<evidence type="ECO:0000256" key="5">
    <source>
        <dbReference type="ARBA" id="ARBA00023101"/>
    </source>
</evidence>
<feature type="region of interest" description="Disordered" evidence="8">
    <location>
        <begin position="1115"/>
        <end position="1137"/>
    </location>
</feature>
<feature type="compositionally biased region" description="Low complexity" evidence="8">
    <location>
        <begin position="1214"/>
        <end position="1233"/>
    </location>
</feature>
<evidence type="ECO:0000256" key="4">
    <source>
        <dbReference type="ARBA" id="ARBA00023008"/>
    </source>
</evidence>
<dbReference type="Gene3D" id="1.10.1280.10">
    <property type="entry name" value="Di-copper center containing domain from catechol oxidase"/>
    <property type="match status" value="1"/>
</dbReference>
<comment type="catalytic activity">
    <reaction evidence="6">
        <text>2 L-dopa + O2 = 2 L-dopaquinone + 2 H2O</text>
        <dbReference type="Rhea" id="RHEA:34287"/>
        <dbReference type="ChEBI" id="CHEBI:15377"/>
        <dbReference type="ChEBI" id="CHEBI:15379"/>
        <dbReference type="ChEBI" id="CHEBI:57504"/>
        <dbReference type="ChEBI" id="CHEBI:57924"/>
        <dbReference type="EC" id="1.14.18.1"/>
    </reaction>
</comment>
<evidence type="ECO:0000256" key="9">
    <source>
        <dbReference type="SAM" id="SignalP"/>
    </source>
</evidence>
<evidence type="ECO:0000256" key="3">
    <source>
        <dbReference type="ARBA" id="ARBA00022723"/>
    </source>
</evidence>
<comment type="similarity">
    <text evidence="1">Belongs to the tyrosinase family.</text>
</comment>
<organism evidence="11 12">
    <name type="scientific">Pseudopithomyces chartarum</name>
    <dbReference type="NCBI Taxonomy" id="1892770"/>
    <lineage>
        <taxon>Eukaryota</taxon>
        <taxon>Fungi</taxon>
        <taxon>Dikarya</taxon>
        <taxon>Ascomycota</taxon>
        <taxon>Pezizomycotina</taxon>
        <taxon>Dothideomycetes</taxon>
        <taxon>Pleosporomycetidae</taxon>
        <taxon>Pleosporales</taxon>
        <taxon>Massarineae</taxon>
        <taxon>Didymosphaeriaceae</taxon>
        <taxon>Pseudopithomyces</taxon>
    </lineage>
</organism>
<dbReference type="GO" id="GO:0042438">
    <property type="term" value="P:melanin biosynthetic process"/>
    <property type="evidence" value="ECO:0007669"/>
    <property type="project" value="UniProtKB-KW"/>
</dbReference>
<feature type="compositionally biased region" description="Polar residues" evidence="8">
    <location>
        <begin position="1203"/>
        <end position="1213"/>
    </location>
</feature>
<dbReference type="PROSITE" id="PS00498">
    <property type="entry name" value="TYROSINASE_2"/>
    <property type="match status" value="1"/>
</dbReference>
<dbReference type="EMBL" id="WVTA01000003">
    <property type="protein sequence ID" value="KAK3214582.1"/>
    <property type="molecule type" value="Genomic_DNA"/>
</dbReference>
<comment type="catalytic activity">
    <reaction evidence="7">
        <text>L-tyrosine + O2 = L-dopaquinone + H2O</text>
        <dbReference type="Rhea" id="RHEA:18117"/>
        <dbReference type="ChEBI" id="CHEBI:15377"/>
        <dbReference type="ChEBI" id="CHEBI:15379"/>
        <dbReference type="ChEBI" id="CHEBI:57924"/>
        <dbReference type="ChEBI" id="CHEBI:58315"/>
        <dbReference type="EC" id="1.14.18.1"/>
    </reaction>
</comment>
<dbReference type="Gene3D" id="2.60.120.260">
    <property type="entry name" value="Galactose-binding domain-like"/>
    <property type="match status" value="1"/>
</dbReference>
<dbReference type="GO" id="GO:0004503">
    <property type="term" value="F:tyrosinase activity"/>
    <property type="evidence" value="ECO:0007669"/>
    <property type="project" value="UniProtKB-EC"/>
</dbReference>
<comment type="caution">
    <text evidence="11">The sequence shown here is derived from an EMBL/GenBank/DDBJ whole genome shotgun (WGS) entry which is preliminary data.</text>
</comment>
<dbReference type="GO" id="GO:0046872">
    <property type="term" value="F:metal ion binding"/>
    <property type="evidence" value="ECO:0007669"/>
    <property type="project" value="UniProtKB-KW"/>
</dbReference>
<evidence type="ECO:0000313" key="11">
    <source>
        <dbReference type="EMBL" id="KAK3214582.1"/>
    </source>
</evidence>
<name>A0AAN6RK33_9PLEO</name>
<dbReference type="InterPro" id="IPR002227">
    <property type="entry name" value="Tyrosinase_Cu-bd"/>
</dbReference>
<dbReference type="EC" id="1.14.18.1" evidence="2"/>
<dbReference type="Proteomes" id="UP001280581">
    <property type="component" value="Unassembled WGS sequence"/>
</dbReference>
<gene>
    <name evidence="11" type="ORF">GRF29_19g673308</name>
</gene>
<dbReference type="SUPFAM" id="SSF48056">
    <property type="entry name" value="Di-copper centre-containing domain"/>
    <property type="match status" value="1"/>
</dbReference>
<feature type="region of interest" description="Disordered" evidence="8">
    <location>
        <begin position="2235"/>
        <end position="2257"/>
    </location>
</feature>
<reference evidence="11 12" key="1">
    <citation type="submission" date="2021-02" db="EMBL/GenBank/DDBJ databases">
        <title>Genome assembly of Pseudopithomyces chartarum.</title>
        <authorList>
            <person name="Jauregui R."/>
            <person name="Singh J."/>
            <person name="Voisey C."/>
        </authorList>
    </citation>
    <scope>NUCLEOTIDE SEQUENCE [LARGE SCALE GENOMIC DNA]</scope>
    <source>
        <strain evidence="11 12">AGR01</strain>
    </source>
</reference>
<dbReference type="InterPro" id="IPR050316">
    <property type="entry name" value="Tyrosinase/Hemocyanin"/>
</dbReference>
<protein>
    <recommendedName>
        <fullName evidence="2">tyrosinase</fullName>
        <ecNumber evidence="2">1.14.18.1</ecNumber>
    </recommendedName>
</protein>
<feature type="chain" id="PRO_5043027595" description="tyrosinase" evidence="9">
    <location>
        <begin position="23"/>
        <end position="2257"/>
    </location>
</feature>
<keyword evidence="5" id="KW-0470">Melanin biosynthesis</keyword>
<keyword evidence="9" id="KW-0732">Signal</keyword>
<keyword evidence="4" id="KW-0186">Copper</keyword>
<feature type="region of interest" description="Disordered" evidence="8">
    <location>
        <begin position="955"/>
        <end position="998"/>
    </location>
</feature>
<accession>A0AAN6RK33</accession>
<evidence type="ECO:0000256" key="2">
    <source>
        <dbReference type="ARBA" id="ARBA00011906"/>
    </source>
</evidence>
<evidence type="ECO:0000256" key="1">
    <source>
        <dbReference type="ARBA" id="ARBA00009928"/>
    </source>
</evidence>
<evidence type="ECO:0000256" key="7">
    <source>
        <dbReference type="ARBA" id="ARBA00048881"/>
    </source>
</evidence>
<feature type="compositionally biased region" description="Gly residues" evidence="8">
    <location>
        <begin position="2248"/>
        <end position="2257"/>
    </location>
</feature>
<dbReference type="PANTHER" id="PTHR11474:SF76">
    <property type="entry name" value="SHKT DOMAIN-CONTAINING PROTEIN"/>
    <property type="match status" value="1"/>
</dbReference>
<keyword evidence="12" id="KW-1185">Reference proteome</keyword>
<keyword evidence="3" id="KW-0479">Metal-binding</keyword>
<dbReference type="PANTHER" id="PTHR11474">
    <property type="entry name" value="TYROSINASE FAMILY MEMBER"/>
    <property type="match status" value="1"/>
</dbReference>
<dbReference type="InterPro" id="IPR008922">
    <property type="entry name" value="Di-copper_centre_dom_sf"/>
</dbReference>